<keyword evidence="3" id="KW-1185">Reference proteome</keyword>
<accession>A0A2U2PI17</accession>
<organism evidence="2 3">
    <name type="scientific">Pararcticibacter amylolyticus</name>
    <dbReference type="NCBI Taxonomy" id="2173175"/>
    <lineage>
        <taxon>Bacteria</taxon>
        <taxon>Pseudomonadati</taxon>
        <taxon>Bacteroidota</taxon>
        <taxon>Sphingobacteriia</taxon>
        <taxon>Sphingobacteriales</taxon>
        <taxon>Sphingobacteriaceae</taxon>
        <taxon>Pararcticibacter</taxon>
    </lineage>
</organism>
<dbReference type="Pfam" id="PF00535">
    <property type="entry name" value="Glycos_transf_2"/>
    <property type="match status" value="1"/>
</dbReference>
<dbReference type="Proteomes" id="UP000245647">
    <property type="component" value="Unassembled WGS sequence"/>
</dbReference>
<dbReference type="AlphaFoldDB" id="A0A2U2PI17"/>
<dbReference type="PANTHER" id="PTHR43179">
    <property type="entry name" value="RHAMNOSYLTRANSFERASE WBBL"/>
    <property type="match status" value="1"/>
</dbReference>
<dbReference type="PANTHER" id="PTHR43179:SF7">
    <property type="entry name" value="RHAMNOSYLTRANSFERASE WBBL"/>
    <property type="match status" value="1"/>
</dbReference>
<gene>
    <name evidence="2" type="ORF">DDR33_09025</name>
</gene>
<evidence type="ECO:0000313" key="2">
    <source>
        <dbReference type="EMBL" id="PWG81058.1"/>
    </source>
</evidence>
<dbReference type="InterPro" id="IPR001173">
    <property type="entry name" value="Glyco_trans_2-like"/>
</dbReference>
<dbReference type="InterPro" id="IPR029044">
    <property type="entry name" value="Nucleotide-diphossugar_trans"/>
</dbReference>
<reference evidence="2 3" key="1">
    <citation type="submission" date="2018-04" db="EMBL/GenBank/DDBJ databases">
        <title>Pedobacter chongqingensis sp. nov., isolated from a rottenly hemp rope.</title>
        <authorList>
            <person name="Cai Y."/>
        </authorList>
    </citation>
    <scope>NUCLEOTIDE SEQUENCE [LARGE SCALE GENOMIC DNA]</scope>
    <source>
        <strain evidence="2 3">FJ4-8</strain>
    </source>
</reference>
<comment type="caution">
    <text evidence="2">The sequence shown here is derived from an EMBL/GenBank/DDBJ whole genome shotgun (WGS) entry which is preliminary data.</text>
</comment>
<dbReference type="CDD" id="cd04186">
    <property type="entry name" value="GT_2_like_c"/>
    <property type="match status" value="1"/>
</dbReference>
<evidence type="ECO:0000259" key="1">
    <source>
        <dbReference type="Pfam" id="PF00535"/>
    </source>
</evidence>
<protein>
    <recommendedName>
        <fullName evidence="1">Glycosyltransferase 2-like domain-containing protein</fullName>
    </recommendedName>
</protein>
<feature type="domain" description="Glycosyltransferase 2-like" evidence="1">
    <location>
        <begin position="152"/>
        <end position="322"/>
    </location>
</feature>
<name>A0A2U2PI17_9SPHI</name>
<dbReference type="EMBL" id="QEAS01000006">
    <property type="protein sequence ID" value="PWG81058.1"/>
    <property type="molecule type" value="Genomic_DNA"/>
</dbReference>
<proteinExistence type="predicted"/>
<evidence type="ECO:0000313" key="3">
    <source>
        <dbReference type="Proteomes" id="UP000245647"/>
    </source>
</evidence>
<dbReference type="Gene3D" id="3.90.550.10">
    <property type="entry name" value="Spore Coat Polysaccharide Biosynthesis Protein SpsA, Chain A"/>
    <property type="match status" value="1"/>
</dbReference>
<dbReference type="SUPFAM" id="SSF53448">
    <property type="entry name" value="Nucleotide-diphospho-sugar transferases"/>
    <property type="match status" value="1"/>
</dbReference>
<sequence>MKIWMNHSDVSLKTFEMEQSKLSLYGWIEKNNKQVCTEMIEKYFLFGNGNFNYIYHKSFVKLYAKRLVWVLLSVLTFRKSSYRKFFRIITKQSFALTASYDRNIRNNMWREFLWILLGHGHLTAQDLLPLLPDSEILKKDIHLKSSESPEVSIIIPVYNQLAYTYNCLLSLREKISTHIQYEIIVIDDCSTDSTHTFFMSNATGIVYIRNMDNMGFLRSCNKAASQAKGRFLCFLNNDTQARNGWLENLLKTFFTDQAVGCAGSKLIFPNGLLQEAGGIIYRNGSTDRYGSLEPADLLRFNKAKEVDYCSGASLMIRKTDFERLHCLDDQYTPAYYEDTDLCMGVKHILGKKIIYQPQSQIVHFEKISSIQEAVSSLLHNNRHKFKNKWRIELLQHSEIP</sequence>